<name>A0A1N6N7P0_9GAMM</name>
<dbReference type="PANTHER" id="PTHR30486">
    <property type="entry name" value="TWITCHING MOTILITY PROTEIN PILT"/>
    <property type="match status" value="1"/>
</dbReference>
<evidence type="ECO:0000256" key="1">
    <source>
        <dbReference type="ARBA" id="ARBA00006611"/>
    </source>
</evidence>
<dbReference type="RefSeq" id="WP_076584559.1">
    <property type="nucleotide sequence ID" value="NZ_FTLW01000001.1"/>
</dbReference>
<dbReference type="InterPro" id="IPR027417">
    <property type="entry name" value="P-loop_NTPase"/>
</dbReference>
<dbReference type="Gene3D" id="3.40.50.300">
    <property type="entry name" value="P-loop containing nucleotide triphosphate hydrolases"/>
    <property type="match status" value="1"/>
</dbReference>
<dbReference type="Proteomes" id="UP000241788">
    <property type="component" value="Unassembled WGS sequence"/>
</dbReference>
<comment type="similarity">
    <text evidence="1">Belongs to the GSP E family.</text>
</comment>
<dbReference type="Gene3D" id="3.30.450.90">
    <property type="match status" value="1"/>
</dbReference>
<evidence type="ECO:0000256" key="2">
    <source>
        <dbReference type="SAM" id="MobiDB-lite"/>
    </source>
</evidence>
<dbReference type="GO" id="GO:0016887">
    <property type="term" value="F:ATP hydrolysis activity"/>
    <property type="evidence" value="ECO:0007669"/>
    <property type="project" value="InterPro"/>
</dbReference>
<reference evidence="5" key="1">
    <citation type="submission" date="2017-01" db="EMBL/GenBank/DDBJ databases">
        <authorList>
            <person name="Varghese N."/>
            <person name="Submissions S."/>
        </authorList>
    </citation>
    <scope>NUCLEOTIDE SEQUENCE [LARGE SCALE GENOMIC DNA]</scope>
    <source>
        <strain evidence="5">UM1</strain>
    </source>
</reference>
<sequence>MDIGHFLKLMTEKHGSDMFLSTGAPIHIKVEGKLYPLGTTNLPPGLVERIAHSLMDRDQIEAFERDMELNMAMAIQDAGRFRVNVFKQRGEVGMVIRAIRTDIPSIEDLQLPPVLKDVITSPRGLVLVVGSTGSGKSTTLASMIDHRNSHMTGHILTIEDPIEFLHRHKRSLVNQREVGIDTHSFHEALKNAMREAPDVILIGEILDAATMEAAITFSETGHLCLATLHSNNADQALERILNFFPEAAHKNVLMNLSLNLNAVISQRLVKGVDGKRLPAVEVLLNTPMIRDLMRRGEVHKIKPAMEESLAEDMQTFDQSLFTMYKQGKIGMEEALRAADSREGLALKFRLSEGTSEEHDPYADVFSSKTPGISQGFDETNF</sequence>
<keyword evidence="5" id="KW-1185">Reference proteome</keyword>
<protein>
    <submittedName>
        <fullName evidence="4">Twitching motility protein PilU</fullName>
    </submittedName>
</protein>
<accession>A0A1N6N7P0</accession>
<dbReference type="EMBL" id="FTLW01000001">
    <property type="protein sequence ID" value="SIP88069.1"/>
    <property type="molecule type" value="Genomic_DNA"/>
</dbReference>
<feature type="region of interest" description="Disordered" evidence="2">
    <location>
        <begin position="359"/>
        <end position="381"/>
    </location>
</feature>
<dbReference type="GO" id="GO:0005524">
    <property type="term" value="F:ATP binding"/>
    <property type="evidence" value="ECO:0007669"/>
    <property type="project" value="InterPro"/>
</dbReference>
<dbReference type="OrthoDB" id="9804785at2"/>
<dbReference type="InterPro" id="IPR003593">
    <property type="entry name" value="AAA+_ATPase"/>
</dbReference>
<dbReference type="NCBIfam" id="TIGR01420">
    <property type="entry name" value="pilT_fam"/>
    <property type="match status" value="1"/>
</dbReference>
<dbReference type="AlphaFoldDB" id="A0A1N6N7P0"/>
<dbReference type="InterPro" id="IPR006321">
    <property type="entry name" value="PilT/PilU"/>
</dbReference>
<dbReference type="STRING" id="1604334.SAMN05421546_0141"/>
<evidence type="ECO:0000259" key="3">
    <source>
        <dbReference type="SMART" id="SM00382"/>
    </source>
</evidence>
<dbReference type="SMART" id="SM00382">
    <property type="entry name" value="AAA"/>
    <property type="match status" value="1"/>
</dbReference>
<dbReference type="Pfam" id="PF00437">
    <property type="entry name" value="T2SSE"/>
    <property type="match status" value="1"/>
</dbReference>
<evidence type="ECO:0000313" key="4">
    <source>
        <dbReference type="EMBL" id="SIP88069.1"/>
    </source>
</evidence>
<dbReference type="PANTHER" id="PTHR30486:SF12">
    <property type="entry name" value="TYPE IV PILUS ATPASE PILU"/>
    <property type="match status" value="1"/>
</dbReference>
<dbReference type="InterPro" id="IPR001482">
    <property type="entry name" value="T2SS/T4SS_dom"/>
</dbReference>
<feature type="compositionally biased region" description="Polar residues" evidence="2">
    <location>
        <begin position="366"/>
        <end position="381"/>
    </location>
</feature>
<dbReference type="InterPro" id="IPR050921">
    <property type="entry name" value="T4SS_GSP_E_ATPase"/>
</dbReference>
<evidence type="ECO:0000313" key="5">
    <source>
        <dbReference type="Proteomes" id="UP000241788"/>
    </source>
</evidence>
<organism evidence="4 5">
    <name type="scientific">Solilutibacter tolerans</name>
    <dbReference type="NCBI Taxonomy" id="1604334"/>
    <lineage>
        <taxon>Bacteria</taxon>
        <taxon>Pseudomonadati</taxon>
        <taxon>Pseudomonadota</taxon>
        <taxon>Gammaproteobacteria</taxon>
        <taxon>Lysobacterales</taxon>
        <taxon>Lysobacteraceae</taxon>
        <taxon>Solilutibacter</taxon>
    </lineage>
</organism>
<feature type="domain" description="AAA+ ATPase" evidence="3">
    <location>
        <begin position="122"/>
        <end position="253"/>
    </location>
</feature>
<gene>
    <name evidence="4" type="ORF">SAMN05421546_0141</name>
</gene>
<dbReference type="CDD" id="cd01131">
    <property type="entry name" value="PilT"/>
    <property type="match status" value="1"/>
</dbReference>
<proteinExistence type="inferred from homology"/>
<dbReference type="SUPFAM" id="SSF52540">
    <property type="entry name" value="P-loop containing nucleoside triphosphate hydrolases"/>
    <property type="match status" value="1"/>
</dbReference>